<organism evidence="1 2">
    <name type="scientific">Molorchus minor</name>
    <dbReference type="NCBI Taxonomy" id="1323400"/>
    <lineage>
        <taxon>Eukaryota</taxon>
        <taxon>Metazoa</taxon>
        <taxon>Ecdysozoa</taxon>
        <taxon>Arthropoda</taxon>
        <taxon>Hexapoda</taxon>
        <taxon>Insecta</taxon>
        <taxon>Pterygota</taxon>
        <taxon>Neoptera</taxon>
        <taxon>Endopterygota</taxon>
        <taxon>Coleoptera</taxon>
        <taxon>Polyphaga</taxon>
        <taxon>Cucujiformia</taxon>
        <taxon>Chrysomeloidea</taxon>
        <taxon>Cerambycidae</taxon>
        <taxon>Lamiinae</taxon>
        <taxon>Monochamini</taxon>
        <taxon>Molorchus</taxon>
    </lineage>
</organism>
<gene>
    <name evidence="1" type="ORF">NQ317_015260</name>
</gene>
<dbReference type="Proteomes" id="UP001162164">
    <property type="component" value="Unassembled WGS sequence"/>
</dbReference>
<protein>
    <submittedName>
        <fullName evidence="1">Uncharacterized protein</fullName>
    </submittedName>
</protein>
<reference evidence="1" key="1">
    <citation type="journal article" date="2023" name="Insect Mol. Biol.">
        <title>Genome sequencing provides insights into the evolution of gene families encoding plant cell wall-degrading enzymes in longhorned beetles.</title>
        <authorList>
            <person name="Shin N.R."/>
            <person name="Okamura Y."/>
            <person name="Kirsch R."/>
            <person name="Pauchet Y."/>
        </authorList>
    </citation>
    <scope>NUCLEOTIDE SEQUENCE</scope>
    <source>
        <strain evidence="1">MMC_N1</strain>
    </source>
</reference>
<dbReference type="PANTHER" id="PTHR20997:SF2">
    <property type="entry name" value="EG:BACR42I17.2 PROTEIN-RELATED"/>
    <property type="match status" value="1"/>
</dbReference>
<sequence length="364" mass="41724">MGGTHCPGCGEAEETAFHFLGQCETFGRLRFVIFGSVTLRRKEIVSLNWSQIVSFGRRTKRFDERVGEVAVVTGFKDCIYEFLDGERIENEFSKSNDVCNNTVNSVQSPQVNLCLKEKIDIFKLSLSKDERKRWSTINNILLKIVELISENESNEVIGFVENSGINCLNSRLEEVEKCFGDSNNNYYSLGLNHFHIDSCKNYDKIQSCVTRELQENCSDASIDSFFKFARSSLCSDNKIIRSRRSLRRVVRNIGMGDKVLHVKNQLIKNCKSQEKLNQSLENMEACLGTETMFITPRDEYIDHINTCSKNVTKLLDECLPEKIEILSKIYCGTNRFCCRLLYDDFKEIALGLGPCIDKLKKHEK</sequence>
<dbReference type="EMBL" id="JAPWTJ010001999">
    <property type="protein sequence ID" value="KAJ8968421.1"/>
    <property type="molecule type" value="Genomic_DNA"/>
</dbReference>
<dbReference type="Pfam" id="PF07165">
    <property type="entry name" value="DUF1397"/>
    <property type="match status" value="1"/>
</dbReference>
<dbReference type="PANTHER" id="PTHR20997">
    <property type="entry name" value="EG:BACR42I17.2 PROTEIN-RELATED"/>
    <property type="match status" value="1"/>
</dbReference>
<accession>A0ABQ9IYI9</accession>
<keyword evidence="2" id="KW-1185">Reference proteome</keyword>
<name>A0ABQ9IYI9_9CUCU</name>
<evidence type="ECO:0000313" key="2">
    <source>
        <dbReference type="Proteomes" id="UP001162164"/>
    </source>
</evidence>
<comment type="caution">
    <text evidence="1">The sequence shown here is derived from an EMBL/GenBank/DDBJ whole genome shotgun (WGS) entry which is preliminary data.</text>
</comment>
<evidence type="ECO:0000313" key="1">
    <source>
        <dbReference type="EMBL" id="KAJ8968421.1"/>
    </source>
</evidence>
<dbReference type="InterPro" id="IPR009832">
    <property type="entry name" value="DUF1397"/>
</dbReference>
<proteinExistence type="predicted"/>